<evidence type="ECO:0000256" key="1">
    <source>
        <dbReference type="SAM" id="MobiDB-lite"/>
    </source>
</evidence>
<evidence type="ECO:0000313" key="4">
    <source>
        <dbReference type="Proteomes" id="UP000625033"/>
    </source>
</evidence>
<keyword evidence="2" id="KW-0732">Signal</keyword>
<name>A0A931DCU1_9MICC</name>
<feature type="compositionally biased region" description="Acidic residues" evidence="1">
    <location>
        <begin position="216"/>
        <end position="230"/>
    </location>
</feature>
<dbReference type="Proteomes" id="UP000625033">
    <property type="component" value="Unassembled WGS sequence"/>
</dbReference>
<feature type="signal peptide" evidence="2">
    <location>
        <begin position="1"/>
        <end position="23"/>
    </location>
</feature>
<dbReference type="EMBL" id="JADOTZ010000001">
    <property type="protein sequence ID" value="MBG6084420.1"/>
    <property type="molecule type" value="Genomic_DNA"/>
</dbReference>
<accession>A0A931DCU1</accession>
<feature type="chain" id="PRO_5038558559" description="DUF3558 domain-containing protein" evidence="2">
    <location>
        <begin position="24"/>
        <end position="387"/>
    </location>
</feature>
<reference evidence="3" key="1">
    <citation type="submission" date="2020-11" db="EMBL/GenBank/DDBJ databases">
        <title>Sequencing the genomes of 1000 actinobacteria strains.</title>
        <authorList>
            <person name="Klenk H.-P."/>
        </authorList>
    </citation>
    <scope>NUCLEOTIDE SEQUENCE</scope>
    <source>
        <strain evidence="3">DSM 26152</strain>
    </source>
</reference>
<protein>
    <recommendedName>
        <fullName evidence="5">DUF3558 domain-containing protein</fullName>
    </recommendedName>
</protein>
<dbReference type="PROSITE" id="PS51257">
    <property type="entry name" value="PROKAR_LIPOPROTEIN"/>
    <property type="match status" value="1"/>
</dbReference>
<gene>
    <name evidence="3" type="ORF">IW252_001187</name>
</gene>
<comment type="caution">
    <text evidence="3">The sequence shown here is derived from an EMBL/GenBank/DDBJ whole genome shotgun (WGS) entry which is preliminary data.</text>
</comment>
<dbReference type="AlphaFoldDB" id="A0A931DCU1"/>
<keyword evidence="4" id="KW-1185">Reference proteome</keyword>
<dbReference type="RefSeq" id="WP_196835732.1">
    <property type="nucleotide sequence ID" value="NZ_JADOTZ010000001.1"/>
</dbReference>
<feature type="compositionally biased region" description="Low complexity" evidence="1">
    <location>
        <begin position="198"/>
        <end position="215"/>
    </location>
</feature>
<feature type="region of interest" description="Disordered" evidence="1">
    <location>
        <begin position="185"/>
        <end position="282"/>
    </location>
</feature>
<evidence type="ECO:0008006" key="5">
    <source>
        <dbReference type="Google" id="ProtNLM"/>
    </source>
</evidence>
<organism evidence="3 4">
    <name type="scientific">Zhihengliuella flava</name>
    <dbReference type="NCBI Taxonomy" id="1285193"/>
    <lineage>
        <taxon>Bacteria</taxon>
        <taxon>Bacillati</taxon>
        <taxon>Actinomycetota</taxon>
        <taxon>Actinomycetes</taxon>
        <taxon>Micrococcales</taxon>
        <taxon>Micrococcaceae</taxon>
        <taxon>Zhihengliuella</taxon>
    </lineage>
</organism>
<evidence type="ECO:0000256" key="2">
    <source>
        <dbReference type="SAM" id="SignalP"/>
    </source>
</evidence>
<sequence>MTPHPCRCLAVAGALVLTASTLAACSSSSGDCPLTGDTIADYFVTELNSAEQTVVETEDEELPELCLYQRTFADAEEGTYARIGISVGFSDTFTEEDFAARVADFDADSDEDTYVEEVAGVMMTVDEARGAGAVIDGEHYWVGWTDYRDGQIHRPALAKDTTGADAAHVVRLLILTGAGADEEGWMSAGDSASGTPQDTSAAAADPADAAAASTDAADEDWGNETSDDDAAGGVWADDADDEAPGYAPFPEAPEQIGPLPGSEDDPVESGGSTEWDGGEVGGEADHELVGTVLAPPDPMIAVFELWETPGYPDCAMVVAGTPCVGGAVIYDGAVIINALRSHISSGADDSTRDTAVLLEPNADGTWTVARYWETENPLDEFLPAWAS</sequence>
<proteinExistence type="predicted"/>
<evidence type="ECO:0000313" key="3">
    <source>
        <dbReference type="EMBL" id="MBG6084420.1"/>
    </source>
</evidence>